<dbReference type="InterPro" id="IPR036640">
    <property type="entry name" value="ABC1_TM_sf"/>
</dbReference>
<dbReference type="InterPro" id="IPR003593">
    <property type="entry name" value="AAA+_ATPase"/>
</dbReference>
<protein>
    <submittedName>
        <fullName evidence="12">ABC transporter ATP-binding protein</fullName>
    </submittedName>
</protein>
<keyword evidence="3" id="KW-1003">Cell membrane</keyword>
<dbReference type="InterPro" id="IPR017871">
    <property type="entry name" value="ABC_transporter-like_CS"/>
</dbReference>
<sequence length="594" mass="66909">MLDFLKIFDKNIIPGFIAIIIGSFISGILELLGIMLILPFIQVTMDPSSVANSRALLYIYNILGLTEYKSMIYVVGILCGFAFIAKDCYMLLFQNYQFNLVTRWRNELSEKFMRMYLGLNYRYHLRQASSAIINTLTSTVSASINGFLLQMLFIVSYSIVGLCLLGYMLLNYLLVTVVTFGVLIAIILFQIKLLKKASQKINEETVKNKEENLINLKQGIEAIKETKMFLRENFYQQLFLKSNRRVTDTERRSNLIQYIPLYLTEIIIIFCIVILVCMMAYFQTESGQAFSGLAVLIAITFRLTPVINRILTSYSQVRISTQAVSMLIKEYNELSLQQDSMDSNFAGSPLRIQDKIELSGVYFAYNDVDVLLNVSLSIYKGEFVGIVGHSGSGKTTIVDILMGLLRPKAGQFLLDGNPVTESMIRDLRRSIGYVPQNPFISDTSVRNNIAYGDSPENIDDSKVINALKIVDLYDFFMKKEDKLNFKLGENGKVLSGGQRQRVAIARALYNSPEIIVFDEATSALDVKSESEISKAITKLKGKTTIIAIAHRLSTLKNADRIILVNRGVISDTGKFSELVNNNAEFAKLVELSQI</sequence>
<dbReference type="GO" id="GO:0005524">
    <property type="term" value="F:ATP binding"/>
    <property type="evidence" value="ECO:0007669"/>
    <property type="project" value="UniProtKB-KW"/>
</dbReference>
<keyword evidence="8 9" id="KW-0472">Membrane</keyword>
<evidence type="ECO:0000256" key="3">
    <source>
        <dbReference type="ARBA" id="ARBA00022475"/>
    </source>
</evidence>
<dbReference type="RefSeq" id="WP_050132102.1">
    <property type="nucleotide sequence ID" value="NZ_CP107081.1"/>
</dbReference>
<evidence type="ECO:0000256" key="8">
    <source>
        <dbReference type="ARBA" id="ARBA00023136"/>
    </source>
</evidence>
<accession>A0A9P1V615</accession>
<dbReference type="SUPFAM" id="SSF52540">
    <property type="entry name" value="P-loop containing nucleoside triphosphate hydrolases"/>
    <property type="match status" value="1"/>
</dbReference>
<keyword evidence="7 9" id="KW-1133">Transmembrane helix</keyword>
<dbReference type="Proteomes" id="UP000041356">
    <property type="component" value="Unassembled WGS sequence"/>
</dbReference>
<comment type="caution">
    <text evidence="12">The sequence shown here is derived from an EMBL/GenBank/DDBJ whole genome shotgun (WGS) entry which is preliminary data.</text>
</comment>
<dbReference type="PANTHER" id="PTHR24221:SF654">
    <property type="entry name" value="ATP-BINDING CASSETTE SUB-FAMILY B MEMBER 6"/>
    <property type="match status" value="1"/>
</dbReference>
<dbReference type="InterPro" id="IPR003439">
    <property type="entry name" value="ABC_transporter-like_ATP-bd"/>
</dbReference>
<dbReference type="InterPro" id="IPR027417">
    <property type="entry name" value="P-loop_NTPase"/>
</dbReference>
<evidence type="ECO:0000256" key="9">
    <source>
        <dbReference type="SAM" id="Phobius"/>
    </source>
</evidence>
<dbReference type="InterPro" id="IPR039421">
    <property type="entry name" value="Type_1_exporter"/>
</dbReference>
<keyword evidence="5" id="KW-0547">Nucleotide-binding</keyword>
<dbReference type="PROSITE" id="PS50893">
    <property type="entry name" value="ABC_TRANSPORTER_2"/>
    <property type="match status" value="1"/>
</dbReference>
<feature type="transmembrane region" description="Helical" evidence="9">
    <location>
        <begin position="71"/>
        <end position="93"/>
    </location>
</feature>
<dbReference type="PANTHER" id="PTHR24221">
    <property type="entry name" value="ATP-BINDING CASSETTE SUB-FAMILY B"/>
    <property type="match status" value="1"/>
</dbReference>
<feature type="domain" description="ABC transporter" evidence="10">
    <location>
        <begin position="356"/>
        <end position="591"/>
    </location>
</feature>
<dbReference type="GO" id="GO:0016887">
    <property type="term" value="F:ATP hydrolysis activity"/>
    <property type="evidence" value="ECO:0007669"/>
    <property type="project" value="InterPro"/>
</dbReference>
<evidence type="ECO:0000256" key="2">
    <source>
        <dbReference type="ARBA" id="ARBA00022448"/>
    </source>
</evidence>
<evidence type="ECO:0000256" key="7">
    <source>
        <dbReference type="ARBA" id="ARBA00022989"/>
    </source>
</evidence>
<dbReference type="PROSITE" id="PS50929">
    <property type="entry name" value="ABC_TM1F"/>
    <property type="match status" value="1"/>
</dbReference>
<dbReference type="GO" id="GO:0034040">
    <property type="term" value="F:ATPase-coupled lipid transmembrane transporter activity"/>
    <property type="evidence" value="ECO:0007669"/>
    <property type="project" value="TreeGrafter"/>
</dbReference>
<keyword evidence="2" id="KW-0813">Transport</keyword>
<dbReference type="FunFam" id="3.40.50.300:FF:000299">
    <property type="entry name" value="ABC transporter ATP-binding protein/permease"/>
    <property type="match status" value="1"/>
</dbReference>
<comment type="subcellular location">
    <subcellularLocation>
        <location evidence="1">Cell membrane</location>
        <topology evidence="1">Multi-pass membrane protein</topology>
    </subcellularLocation>
</comment>
<dbReference type="SUPFAM" id="SSF90123">
    <property type="entry name" value="ABC transporter transmembrane region"/>
    <property type="match status" value="1"/>
</dbReference>
<organism evidence="12 13">
    <name type="scientific">Yersinia enterocolitica</name>
    <dbReference type="NCBI Taxonomy" id="630"/>
    <lineage>
        <taxon>Bacteria</taxon>
        <taxon>Pseudomonadati</taxon>
        <taxon>Pseudomonadota</taxon>
        <taxon>Gammaproteobacteria</taxon>
        <taxon>Enterobacterales</taxon>
        <taxon>Yersiniaceae</taxon>
        <taxon>Yersinia</taxon>
    </lineage>
</organism>
<keyword evidence="4 9" id="KW-0812">Transmembrane</keyword>
<reference evidence="12 13" key="1">
    <citation type="submission" date="2015-03" db="EMBL/GenBank/DDBJ databases">
        <authorList>
            <consortium name="Pathogen Informatics"/>
            <person name="Murphy D."/>
        </authorList>
    </citation>
    <scope>NUCLEOTIDE SEQUENCE [LARGE SCALE GENOMIC DNA]</scope>
    <source>
        <strain evidence="12 13">IP27818</strain>
    </source>
</reference>
<evidence type="ECO:0000256" key="1">
    <source>
        <dbReference type="ARBA" id="ARBA00004651"/>
    </source>
</evidence>
<dbReference type="Pfam" id="PF00664">
    <property type="entry name" value="ABC_membrane"/>
    <property type="match status" value="1"/>
</dbReference>
<dbReference type="Pfam" id="PF00005">
    <property type="entry name" value="ABC_tran"/>
    <property type="match status" value="1"/>
</dbReference>
<evidence type="ECO:0000256" key="4">
    <source>
        <dbReference type="ARBA" id="ARBA00022692"/>
    </source>
</evidence>
<evidence type="ECO:0000256" key="5">
    <source>
        <dbReference type="ARBA" id="ARBA00022741"/>
    </source>
</evidence>
<dbReference type="GO" id="GO:0140359">
    <property type="term" value="F:ABC-type transporter activity"/>
    <property type="evidence" value="ECO:0007669"/>
    <property type="project" value="InterPro"/>
</dbReference>
<evidence type="ECO:0000313" key="12">
    <source>
        <dbReference type="EMBL" id="CNG37577.1"/>
    </source>
</evidence>
<dbReference type="Gene3D" id="3.40.50.300">
    <property type="entry name" value="P-loop containing nucleotide triphosphate hydrolases"/>
    <property type="match status" value="1"/>
</dbReference>
<gene>
    <name evidence="12" type="primary">apxIB_4</name>
    <name evidence="12" type="ORF">ERS137939_03902</name>
</gene>
<evidence type="ECO:0000259" key="11">
    <source>
        <dbReference type="PROSITE" id="PS50929"/>
    </source>
</evidence>
<feature type="transmembrane region" description="Helical" evidence="9">
    <location>
        <begin position="261"/>
        <end position="283"/>
    </location>
</feature>
<dbReference type="Gene3D" id="1.20.1560.10">
    <property type="entry name" value="ABC transporter type 1, transmembrane domain"/>
    <property type="match status" value="1"/>
</dbReference>
<keyword evidence="6 12" id="KW-0067">ATP-binding</keyword>
<dbReference type="SMART" id="SM00382">
    <property type="entry name" value="AAA"/>
    <property type="match status" value="1"/>
</dbReference>
<dbReference type="PROSITE" id="PS00211">
    <property type="entry name" value="ABC_TRANSPORTER_1"/>
    <property type="match status" value="1"/>
</dbReference>
<dbReference type="AlphaFoldDB" id="A0A9P1V615"/>
<evidence type="ECO:0000259" key="10">
    <source>
        <dbReference type="PROSITE" id="PS50893"/>
    </source>
</evidence>
<dbReference type="GO" id="GO:0005886">
    <property type="term" value="C:plasma membrane"/>
    <property type="evidence" value="ECO:0007669"/>
    <property type="project" value="UniProtKB-SubCell"/>
</dbReference>
<evidence type="ECO:0000313" key="13">
    <source>
        <dbReference type="Proteomes" id="UP000041356"/>
    </source>
</evidence>
<feature type="transmembrane region" description="Helical" evidence="9">
    <location>
        <begin position="12"/>
        <end position="41"/>
    </location>
</feature>
<feature type="domain" description="ABC transmembrane type-1" evidence="11">
    <location>
        <begin position="17"/>
        <end position="317"/>
    </location>
</feature>
<dbReference type="EMBL" id="CPZF01000012">
    <property type="protein sequence ID" value="CNG37577.1"/>
    <property type="molecule type" value="Genomic_DNA"/>
</dbReference>
<dbReference type="InterPro" id="IPR011527">
    <property type="entry name" value="ABC1_TM_dom"/>
</dbReference>
<name>A0A9P1V615_YEREN</name>
<feature type="transmembrane region" description="Helical" evidence="9">
    <location>
        <begin position="173"/>
        <end position="191"/>
    </location>
</feature>
<evidence type="ECO:0000256" key="6">
    <source>
        <dbReference type="ARBA" id="ARBA00022840"/>
    </source>
</evidence>
<proteinExistence type="predicted"/>